<dbReference type="GO" id="GO:0008324">
    <property type="term" value="F:monoatomic cation transmembrane transporter activity"/>
    <property type="evidence" value="ECO:0007669"/>
    <property type="project" value="UniProtKB-ARBA"/>
</dbReference>
<reference evidence="11 12" key="1">
    <citation type="submission" date="2015-02" db="EMBL/GenBank/DDBJ databases">
        <title>Genome Sequence of Jannaschia aquimarina DSM28248, a member of the Roseobacter clade.</title>
        <authorList>
            <person name="Voget S."/>
            <person name="Daniel R."/>
        </authorList>
    </citation>
    <scope>NUCLEOTIDE SEQUENCE [LARGE SCALE GENOMIC DNA]</scope>
    <source>
        <strain evidence="11 12">GSW-M26</strain>
    </source>
</reference>
<dbReference type="SUPFAM" id="SSF52833">
    <property type="entry name" value="Thioredoxin-like"/>
    <property type="match status" value="1"/>
</dbReference>
<dbReference type="GO" id="GO:1902494">
    <property type="term" value="C:catalytic complex"/>
    <property type="evidence" value="ECO:0007669"/>
    <property type="project" value="UniProtKB-ARBA"/>
</dbReference>
<dbReference type="NCBIfam" id="NF005724">
    <property type="entry name" value="PRK07539.1-4"/>
    <property type="match status" value="1"/>
</dbReference>
<dbReference type="GO" id="GO:0046872">
    <property type="term" value="F:metal ion binding"/>
    <property type="evidence" value="ECO:0007669"/>
    <property type="project" value="UniProtKB-KW"/>
</dbReference>
<dbReference type="InterPro" id="IPR002023">
    <property type="entry name" value="NuoE-like"/>
</dbReference>
<dbReference type="PATRIC" id="fig|935700.4.peg.2466"/>
<keyword evidence="4" id="KW-1278">Translocase</keyword>
<dbReference type="PROSITE" id="PS01099">
    <property type="entry name" value="COMPLEX1_24K"/>
    <property type="match status" value="1"/>
</dbReference>
<feature type="compositionally biased region" description="Low complexity" evidence="10">
    <location>
        <begin position="349"/>
        <end position="365"/>
    </location>
</feature>
<keyword evidence="7" id="KW-0520">NAD</keyword>
<dbReference type="PANTHER" id="PTHR10371:SF3">
    <property type="entry name" value="NADH DEHYDROGENASE [UBIQUINONE] FLAVOPROTEIN 2, MITOCHONDRIAL"/>
    <property type="match status" value="1"/>
</dbReference>
<dbReference type="Pfam" id="PF01257">
    <property type="entry name" value="2Fe-2S_thioredx"/>
    <property type="match status" value="1"/>
</dbReference>
<name>A0A0D1EG28_9RHOB</name>
<dbReference type="GO" id="GO:0098662">
    <property type="term" value="P:inorganic cation transmembrane transport"/>
    <property type="evidence" value="ECO:0007669"/>
    <property type="project" value="UniProtKB-ARBA"/>
</dbReference>
<dbReference type="EMBL" id="JYFE01000042">
    <property type="protein sequence ID" value="KIT15816.1"/>
    <property type="molecule type" value="Genomic_DNA"/>
</dbReference>
<proteinExistence type="inferred from homology"/>
<comment type="similarity">
    <text evidence="1">Belongs to the complex I 24 kDa subunit family.</text>
</comment>
<dbReference type="PANTHER" id="PTHR10371">
    <property type="entry name" value="NADH DEHYDROGENASE UBIQUINONE FLAVOPROTEIN 2, MITOCHONDRIAL"/>
    <property type="match status" value="1"/>
</dbReference>
<dbReference type="GO" id="GO:0051537">
    <property type="term" value="F:2 iron, 2 sulfur cluster binding"/>
    <property type="evidence" value="ECO:0007669"/>
    <property type="project" value="UniProtKB-KW"/>
</dbReference>
<evidence type="ECO:0000313" key="12">
    <source>
        <dbReference type="Proteomes" id="UP000032232"/>
    </source>
</evidence>
<gene>
    <name evidence="11" type="primary">nqo2</name>
    <name evidence="11" type="ORF">jaqu_23960</name>
</gene>
<dbReference type="GO" id="GO:0022890">
    <property type="term" value="F:inorganic cation transmembrane transporter activity"/>
    <property type="evidence" value="ECO:0007669"/>
    <property type="project" value="UniProtKB-ARBA"/>
</dbReference>
<dbReference type="InterPro" id="IPR042128">
    <property type="entry name" value="NuoE_dom"/>
</dbReference>
<evidence type="ECO:0000313" key="11">
    <source>
        <dbReference type="EMBL" id="KIT15816.1"/>
    </source>
</evidence>
<comment type="caution">
    <text evidence="11">The sequence shown here is derived from an EMBL/GenBank/DDBJ whole genome shotgun (WGS) entry which is preliminary data.</text>
</comment>
<keyword evidence="2" id="KW-0001">2Fe-2S</keyword>
<dbReference type="InterPro" id="IPR036249">
    <property type="entry name" value="Thioredoxin-like_sf"/>
</dbReference>
<evidence type="ECO:0000256" key="4">
    <source>
        <dbReference type="ARBA" id="ARBA00022967"/>
    </source>
</evidence>
<feature type="compositionally biased region" description="Basic and acidic residues" evidence="10">
    <location>
        <begin position="428"/>
        <end position="443"/>
    </location>
</feature>
<dbReference type="OrthoDB" id="9807941at2"/>
<dbReference type="AlphaFoldDB" id="A0A0D1EG28"/>
<dbReference type="FunFam" id="1.10.10.1590:FF:000001">
    <property type="entry name" value="NADH-quinone oxidoreductase subunit E"/>
    <property type="match status" value="1"/>
</dbReference>
<feature type="region of interest" description="Disordered" evidence="10">
    <location>
        <begin position="172"/>
        <end position="206"/>
    </location>
</feature>
<dbReference type="Gene3D" id="3.40.30.10">
    <property type="entry name" value="Glutaredoxin"/>
    <property type="match status" value="1"/>
</dbReference>
<dbReference type="InterPro" id="IPR041921">
    <property type="entry name" value="NuoE_N"/>
</dbReference>
<keyword evidence="5" id="KW-0408">Iron</keyword>
<evidence type="ECO:0000256" key="9">
    <source>
        <dbReference type="ARBA" id="ARBA00047712"/>
    </source>
</evidence>
<dbReference type="GO" id="GO:0003954">
    <property type="term" value="F:NADH dehydrogenase activity"/>
    <property type="evidence" value="ECO:0007669"/>
    <property type="project" value="TreeGrafter"/>
</dbReference>
<dbReference type="NCBIfam" id="TIGR01958">
    <property type="entry name" value="nuoE_fam"/>
    <property type="match status" value="1"/>
</dbReference>
<comment type="catalytic activity">
    <reaction evidence="9">
        <text>a quinone + NADH + 5 H(+)(in) = a quinol + NAD(+) + 4 H(+)(out)</text>
        <dbReference type="Rhea" id="RHEA:57888"/>
        <dbReference type="ChEBI" id="CHEBI:15378"/>
        <dbReference type="ChEBI" id="CHEBI:24646"/>
        <dbReference type="ChEBI" id="CHEBI:57540"/>
        <dbReference type="ChEBI" id="CHEBI:57945"/>
        <dbReference type="ChEBI" id="CHEBI:132124"/>
    </reaction>
</comment>
<evidence type="ECO:0000256" key="1">
    <source>
        <dbReference type="ARBA" id="ARBA00010643"/>
    </source>
</evidence>
<evidence type="ECO:0000256" key="5">
    <source>
        <dbReference type="ARBA" id="ARBA00023004"/>
    </source>
</evidence>
<feature type="region of interest" description="Disordered" evidence="10">
    <location>
        <begin position="236"/>
        <end position="443"/>
    </location>
</feature>
<evidence type="ECO:0000256" key="3">
    <source>
        <dbReference type="ARBA" id="ARBA00022723"/>
    </source>
</evidence>
<evidence type="ECO:0000256" key="6">
    <source>
        <dbReference type="ARBA" id="ARBA00023014"/>
    </source>
</evidence>
<keyword evidence="6" id="KW-0411">Iron-sulfur</keyword>
<evidence type="ECO:0000256" key="2">
    <source>
        <dbReference type="ARBA" id="ARBA00022714"/>
    </source>
</evidence>
<evidence type="ECO:0000256" key="10">
    <source>
        <dbReference type="SAM" id="MobiDB-lite"/>
    </source>
</evidence>
<accession>A0A0D1EG28</accession>
<feature type="compositionally biased region" description="Basic and acidic residues" evidence="10">
    <location>
        <begin position="266"/>
        <end position="281"/>
    </location>
</feature>
<keyword evidence="11" id="KW-0560">Oxidoreductase</keyword>
<evidence type="ECO:0000256" key="8">
    <source>
        <dbReference type="ARBA" id="ARBA00034078"/>
    </source>
</evidence>
<organism evidence="11 12">
    <name type="scientific">Jannaschia aquimarina</name>
    <dbReference type="NCBI Taxonomy" id="935700"/>
    <lineage>
        <taxon>Bacteria</taxon>
        <taxon>Pseudomonadati</taxon>
        <taxon>Pseudomonadota</taxon>
        <taxon>Alphaproteobacteria</taxon>
        <taxon>Rhodobacterales</taxon>
        <taxon>Roseobacteraceae</taxon>
        <taxon>Jannaschia</taxon>
    </lineage>
</organism>
<dbReference type="EC" id="1.6.99.5" evidence="11"/>
<dbReference type="Gene3D" id="1.10.150.20">
    <property type="entry name" value="5' to 3' exonuclease, C-terminal subdomain"/>
    <property type="match status" value="1"/>
</dbReference>
<keyword evidence="3" id="KW-0479">Metal-binding</keyword>
<dbReference type="Proteomes" id="UP000032232">
    <property type="component" value="Unassembled WGS sequence"/>
</dbReference>
<dbReference type="Gene3D" id="1.10.10.1590">
    <property type="entry name" value="NADH-quinone oxidoreductase subunit E"/>
    <property type="match status" value="1"/>
</dbReference>
<feature type="compositionally biased region" description="Basic and acidic residues" evidence="10">
    <location>
        <begin position="197"/>
        <end position="206"/>
    </location>
</feature>
<dbReference type="CDD" id="cd03064">
    <property type="entry name" value="TRX_Fd_NuoE"/>
    <property type="match status" value="1"/>
</dbReference>
<dbReference type="GO" id="GO:0098796">
    <property type="term" value="C:membrane protein complex"/>
    <property type="evidence" value="ECO:0007669"/>
    <property type="project" value="UniProtKB-ARBA"/>
</dbReference>
<comment type="cofactor">
    <cofactor evidence="8">
        <name>[2Fe-2S] cluster</name>
        <dbReference type="ChEBI" id="CHEBI:190135"/>
    </cofactor>
</comment>
<dbReference type="GO" id="GO:0022804">
    <property type="term" value="F:active transmembrane transporter activity"/>
    <property type="evidence" value="ECO:0007669"/>
    <property type="project" value="UniProtKB-ARBA"/>
</dbReference>
<dbReference type="GO" id="GO:0031090">
    <property type="term" value="C:organelle membrane"/>
    <property type="evidence" value="ECO:0007669"/>
    <property type="project" value="UniProtKB-ARBA"/>
</dbReference>
<evidence type="ECO:0000256" key="7">
    <source>
        <dbReference type="ARBA" id="ARBA00023027"/>
    </source>
</evidence>
<dbReference type="STRING" id="935700.jaqu_23960"/>
<keyword evidence="12" id="KW-1185">Reference proteome</keyword>
<sequence length="518" mass="54419">MLRRLHPDQPDTFAFTPANQEWAEAQITKYPEGRQASAVIPLLWRAQEQEGWLTRPAMEHVAEMLGMAYIRVLEVATFYFMFQLRPVGSVAHIQICGTTSCMICGAEDLVEVCRKEIAPKPHQISEDGKLSWEEVECLGACANAPMAQIGKDYYEDLTTERFEEMLREFRAGEVPTPGPQAGRWASEPAGGVTSLTDHAEAPDEKANASVALATSIGDTIKRIDGTEVPLVAPWGKASQADEDPQAASRDPLLGPSGPDGKQGGRVADEAEAPRSRGDASDGRANVRGSEATARAKPEPGSVAPDPEGKPGDGLGADATAAEKGVDPGPQVTGTTDDDGEPKGTKTAAESTSTPDGSTGSGSPEGASGDISAPRADAQQAPVGPGGLSEQRGSAPAAGSTHGHDAQTESGGVAGGPEIGAEGPGTRPDALKAPRDGQADDLKRIRGIGPKLETLCNDLGFYHFDQIAGWSDDEVAWVDSNLEGFKGRVTRDEWVKQAKLLASGGETEFSSRVDKGDVY</sequence>
<dbReference type="GO" id="GO:0031967">
    <property type="term" value="C:organelle envelope"/>
    <property type="evidence" value="ECO:0007669"/>
    <property type="project" value="UniProtKB-ARBA"/>
</dbReference>
<protein>
    <submittedName>
        <fullName evidence="11">Nqo2 protein</fullName>
        <ecNumber evidence="11">1.6.99.5</ecNumber>
    </submittedName>
</protein>
<dbReference type="RefSeq" id="WP_043919201.1">
    <property type="nucleotide sequence ID" value="NZ_JYFE01000042.1"/>
</dbReference>
<dbReference type="FunFam" id="3.40.30.10:FF:000022">
    <property type="entry name" value="NADH dehydrogenase flavoprotein 2, mitochondrial"/>
    <property type="match status" value="1"/>
</dbReference>